<dbReference type="InterPro" id="IPR003829">
    <property type="entry name" value="Pirin_N_dom"/>
</dbReference>
<dbReference type="AlphaFoldDB" id="C5BLE7"/>
<organism evidence="6 7">
    <name type="scientific">Teredinibacter turnerae (strain ATCC 39867 / T7901)</name>
    <dbReference type="NCBI Taxonomy" id="377629"/>
    <lineage>
        <taxon>Bacteria</taxon>
        <taxon>Pseudomonadati</taxon>
        <taxon>Pseudomonadota</taxon>
        <taxon>Gammaproteobacteria</taxon>
        <taxon>Cellvibrionales</taxon>
        <taxon>Cellvibrionaceae</taxon>
        <taxon>Teredinibacter</taxon>
    </lineage>
</organism>
<dbReference type="PANTHER" id="PTHR13903">
    <property type="entry name" value="PIRIN-RELATED"/>
    <property type="match status" value="1"/>
</dbReference>
<accession>C5BLE7</accession>
<dbReference type="RefSeq" id="WP_015819995.1">
    <property type="nucleotide sequence ID" value="NC_012997.1"/>
</dbReference>
<comment type="cofactor">
    <cofactor evidence="2">
        <name>Fe cation</name>
        <dbReference type="ChEBI" id="CHEBI:24875"/>
    </cofactor>
    <text evidence="2">Binds 1 Fe cation per subunit.</text>
</comment>
<protein>
    <submittedName>
        <fullName evidence="6">Pirin</fullName>
    </submittedName>
</protein>
<proteinExistence type="inferred from homology"/>
<feature type="binding site" evidence="2">
    <location>
        <position position="103"/>
    </location>
    <ligand>
        <name>Fe cation</name>
        <dbReference type="ChEBI" id="CHEBI:24875"/>
    </ligand>
</feature>
<dbReference type="InterPro" id="IPR008778">
    <property type="entry name" value="Pirin_C_dom"/>
</dbReference>
<dbReference type="HOGENOM" id="CLU_045717_5_0_6"/>
<feature type="binding site" evidence="2">
    <location>
        <position position="59"/>
    </location>
    <ligand>
        <name>Fe cation</name>
        <dbReference type="ChEBI" id="CHEBI:24875"/>
    </ligand>
</feature>
<feature type="domain" description="Pirin C-terminal" evidence="5">
    <location>
        <begin position="177"/>
        <end position="279"/>
    </location>
</feature>
<keyword evidence="7" id="KW-1185">Reference proteome</keyword>
<evidence type="ECO:0000256" key="1">
    <source>
        <dbReference type="ARBA" id="ARBA00008416"/>
    </source>
</evidence>
<evidence type="ECO:0000259" key="4">
    <source>
        <dbReference type="Pfam" id="PF02678"/>
    </source>
</evidence>
<evidence type="ECO:0000313" key="6">
    <source>
        <dbReference type="EMBL" id="ACR13880.1"/>
    </source>
</evidence>
<dbReference type="PIRSF" id="PIRSF006232">
    <property type="entry name" value="Pirin"/>
    <property type="match status" value="1"/>
</dbReference>
<dbReference type="OrthoDB" id="9780903at2"/>
<sequence>MRKVVEQIRAQQASDGDGVKLLRVFGGARPERFDPFLMLDEFGSDVASDYIGGFPPHPHRGFETVTYMLQGKMEHRDHMGNVGLLNDSDVQWMTAGRGIIHSEMPRQTEGRMRGFQLWVNLPAANKMKPAHYQDIPGDDIPVYTFSNFSVKAIAGQITLGDTLVKGYFDVPDTQAMMLDIHLAPGSIVELPLESSMTSLVYTYDGAVTLGEDRVPARQQTLSRMAGEGALQVTNNGTEEARLLVLAGEPLREPIVQHGPFVMNSVAEIEQAIQDYQAGVLAG</sequence>
<dbReference type="PANTHER" id="PTHR13903:SF8">
    <property type="entry name" value="PIRIN"/>
    <property type="match status" value="1"/>
</dbReference>
<evidence type="ECO:0000313" key="7">
    <source>
        <dbReference type="Proteomes" id="UP000009080"/>
    </source>
</evidence>
<evidence type="ECO:0000259" key="5">
    <source>
        <dbReference type="Pfam" id="PF05726"/>
    </source>
</evidence>
<dbReference type="SUPFAM" id="SSF51182">
    <property type="entry name" value="RmlC-like cupins"/>
    <property type="match status" value="1"/>
</dbReference>
<dbReference type="InterPro" id="IPR014710">
    <property type="entry name" value="RmlC-like_jellyroll"/>
</dbReference>
<dbReference type="eggNOG" id="COG1741">
    <property type="taxonomic scope" value="Bacteria"/>
</dbReference>
<name>C5BLE7_TERTT</name>
<reference evidence="6 7" key="1">
    <citation type="journal article" date="2009" name="PLoS ONE">
        <title>The complete genome of Teredinibacter turnerae T7901: an intracellular endosymbiont of marine wood-boring bivalves (shipworms).</title>
        <authorList>
            <person name="Yang J.C."/>
            <person name="Madupu R."/>
            <person name="Durkin A.S."/>
            <person name="Ekborg N.A."/>
            <person name="Pedamallu C.S."/>
            <person name="Hostetler J.B."/>
            <person name="Radune D."/>
            <person name="Toms B.S."/>
            <person name="Henrissat B."/>
            <person name="Coutinho P.M."/>
            <person name="Schwarz S."/>
            <person name="Field L."/>
            <person name="Trindade-Silva A.E."/>
            <person name="Soares C.A.G."/>
            <person name="Elshahawi S."/>
            <person name="Hanora A."/>
            <person name="Schmidt E.W."/>
            <person name="Haygood M.G."/>
            <person name="Posfai J."/>
            <person name="Benner J."/>
            <person name="Madinger C."/>
            <person name="Nove J."/>
            <person name="Anton B."/>
            <person name="Chaudhary K."/>
            <person name="Foster J."/>
            <person name="Holman A."/>
            <person name="Kumar S."/>
            <person name="Lessard P.A."/>
            <person name="Luyten Y.A."/>
            <person name="Slatko B."/>
            <person name="Wood N."/>
            <person name="Wu B."/>
            <person name="Teplitski M."/>
            <person name="Mougous J.D."/>
            <person name="Ward N."/>
            <person name="Eisen J.A."/>
            <person name="Badger J.H."/>
            <person name="Distel D.L."/>
        </authorList>
    </citation>
    <scope>NUCLEOTIDE SEQUENCE [LARGE SCALE GENOMIC DNA]</scope>
    <source>
        <strain evidence="7">ATCC 39867 / T7901</strain>
    </source>
</reference>
<dbReference type="Pfam" id="PF05726">
    <property type="entry name" value="Pirin_C"/>
    <property type="match status" value="1"/>
</dbReference>
<dbReference type="InterPro" id="IPR011051">
    <property type="entry name" value="RmlC_Cupin_sf"/>
</dbReference>
<dbReference type="InterPro" id="IPR012093">
    <property type="entry name" value="Pirin"/>
</dbReference>
<gene>
    <name evidence="6" type="ordered locus">TERTU_0164</name>
</gene>
<evidence type="ECO:0000256" key="2">
    <source>
        <dbReference type="PIRSR" id="PIRSR006232-1"/>
    </source>
</evidence>
<dbReference type="GO" id="GO:0046872">
    <property type="term" value="F:metal ion binding"/>
    <property type="evidence" value="ECO:0007669"/>
    <property type="project" value="UniProtKB-KW"/>
</dbReference>
<dbReference type="EMBL" id="CP001614">
    <property type="protein sequence ID" value="ACR13880.1"/>
    <property type="molecule type" value="Genomic_DNA"/>
</dbReference>
<evidence type="ECO:0000256" key="3">
    <source>
        <dbReference type="RuleBase" id="RU003457"/>
    </source>
</evidence>
<keyword evidence="2" id="KW-0479">Metal-binding</keyword>
<keyword evidence="2" id="KW-0408">Iron</keyword>
<comment type="similarity">
    <text evidence="1 3">Belongs to the pirin family.</text>
</comment>
<dbReference type="Gene3D" id="2.60.120.10">
    <property type="entry name" value="Jelly Rolls"/>
    <property type="match status" value="2"/>
</dbReference>
<dbReference type="STRING" id="377629.TERTU_0164"/>
<feature type="domain" description="Pirin N-terminal" evidence="4">
    <location>
        <begin position="22"/>
        <end position="119"/>
    </location>
</feature>
<dbReference type="Pfam" id="PF02678">
    <property type="entry name" value="Pirin"/>
    <property type="match status" value="1"/>
</dbReference>
<dbReference type="Proteomes" id="UP000009080">
    <property type="component" value="Chromosome"/>
</dbReference>
<dbReference type="KEGG" id="ttu:TERTU_0164"/>
<feature type="binding site" evidence="2">
    <location>
        <position position="101"/>
    </location>
    <ligand>
        <name>Fe cation</name>
        <dbReference type="ChEBI" id="CHEBI:24875"/>
    </ligand>
</feature>
<dbReference type="CDD" id="cd02909">
    <property type="entry name" value="cupin_pirin_N"/>
    <property type="match status" value="1"/>
</dbReference>
<feature type="binding site" evidence="2">
    <location>
        <position position="57"/>
    </location>
    <ligand>
        <name>Fe cation</name>
        <dbReference type="ChEBI" id="CHEBI:24875"/>
    </ligand>
</feature>
<dbReference type="CDD" id="cd02247">
    <property type="entry name" value="cupin_pirin_C"/>
    <property type="match status" value="1"/>
</dbReference>